<dbReference type="InterPro" id="IPR001915">
    <property type="entry name" value="Peptidase_M48"/>
</dbReference>
<evidence type="ECO:0000256" key="3">
    <source>
        <dbReference type="ARBA" id="ARBA00022670"/>
    </source>
</evidence>
<dbReference type="Proteomes" id="UP000317093">
    <property type="component" value="Chromosome"/>
</dbReference>
<keyword evidence="14" id="KW-1185">Reference proteome</keyword>
<sequence length="472" mass="52845">MTQVQRQRIVCSKCTKPFRVKAELAGRRVKCPMCDTRLLVPKEATGEECPQAANASEAPPSGKSDKELLAEILGAFRRPFEGVRVSFTYRLMLLLVAGLALLILGIYLATIAAVGYFGYYHATHHYGLLFIPFRYIRLGGIFLYGAPLIAAFGVIVALVKPMLARPASSSSGVKLKPQDAPMLFALVDHLARCIDAPLPTRIEVDCNVNASASYATGWWNMVRGGDFTLKVGLPLIGGLTLRQLAGIVAHELGHFRQGTGTRVRYFALSIHWWLLMAGYHRDSWDETLAEHREDGNWFAEIFVILTWPCIALVRVFFRMLAFFSTLVISGMARQMEYDADQYEIHVSGSKTFGRTCRKLHELELALELVARQLRSSEHEFAALRDLPVRIVNEAKDLPAHEIKRVHAYMAGDNHGWFDLHPSPKHRIARAMAEEAPGILRSTLPASVLVKNFDKLSKRATDKMMRELLLGFV</sequence>
<evidence type="ECO:0000256" key="1">
    <source>
        <dbReference type="ARBA" id="ARBA00001947"/>
    </source>
</evidence>
<name>A0A518B8H2_9BACT</name>
<dbReference type="PANTHER" id="PTHR43221:SF2">
    <property type="entry name" value="PROTEASE HTPX HOMOLOG"/>
    <property type="match status" value="1"/>
</dbReference>
<keyword evidence="2" id="KW-1003">Cell membrane</keyword>
<dbReference type="GO" id="GO:0046872">
    <property type="term" value="F:metal ion binding"/>
    <property type="evidence" value="ECO:0007669"/>
    <property type="project" value="UniProtKB-KW"/>
</dbReference>
<keyword evidence="7" id="KW-0862">Zinc</keyword>
<dbReference type="InterPro" id="IPR050083">
    <property type="entry name" value="HtpX_protease"/>
</dbReference>
<evidence type="ECO:0000256" key="2">
    <source>
        <dbReference type="ARBA" id="ARBA00022475"/>
    </source>
</evidence>
<evidence type="ECO:0000256" key="6">
    <source>
        <dbReference type="ARBA" id="ARBA00022801"/>
    </source>
</evidence>
<keyword evidence="8 11" id="KW-1133">Transmembrane helix</keyword>
<dbReference type="CDD" id="cd07328">
    <property type="entry name" value="M48_Ste24p_like"/>
    <property type="match status" value="1"/>
</dbReference>
<protein>
    <submittedName>
        <fullName evidence="13">Protease HtpX</fullName>
    </submittedName>
</protein>
<evidence type="ECO:0000256" key="10">
    <source>
        <dbReference type="ARBA" id="ARBA00023136"/>
    </source>
</evidence>
<dbReference type="PANTHER" id="PTHR43221">
    <property type="entry name" value="PROTEASE HTPX"/>
    <property type="match status" value="1"/>
</dbReference>
<dbReference type="RefSeq" id="WP_145260638.1">
    <property type="nucleotide sequence ID" value="NZ_CP036279.1"/>
</dbReference>
<proteinExistence type="predicted"/>
<feature type="transmembrane region" description="Helical" evidence="11">
    <location>
        <begin position="263"/>
        <end position="281"/>
    </location>
</feature>
<feature type="transmembrane region" description="Helical" evidence="11">
    <location>
        <begin position="138"/>
        <end position="159"/>
    </location>
</feature>
<organism evidence="13 14">
    <name type="scientific">Kolteria novifilia</name>
    <dbReference type="NCBI Taxonomy" id="2527975"/>
    <lineage>
        <taxon>Bacteria</taxon>
        <taxon>Pseudomonadati</taxon>
        <taxon>Planctomycetota</taxon>
        <taxon>Planctomycetia</taxon>
        <taxon>Kolteriales</taxon>
        <taxon>Kolteriaceae</taxon>
        <taxon>Kolteria</taxon>
    </lineage>
</organism>
<evidence type="ECO:0000256" key="8">
    <source>
        <dbReference type="ARBA" id="ARBA00022989"/>
    </source>
</evidence>
<dbReference type="AlphaFoldDB" id="A0A518B8H2"/>
<keyword evidence="6" id="KW-0378">Hydrolase</keyword>
<keyword evidence="4 11" id="KW-0812">Transmembrane</keyword>
<evidence type="ECO:0000256" key="5">
    <source>
        <dbReference type="ARBA" id="ARBA00022723"/>
    </source>
</evidence>
<evidence type="ECO:0000259" key="12">
    <source>
        <dbReference type="Pfam" id="PF01435"/>
    </source>
</evidence>
<dbReference type="Pfam" id="PF01435">
    <property type="entry name" value="Peptidase_M48"/>
    <property type="match status" value="1"/>
</dbReference>
<keyword evidence="10 11" id="KW-0472">Membrane</keyword>
<keyword evidence="3 13" id="KW-0645">Protease</keyword>
<evidence type="ECO:0000313" key="14">
    <source>
        <dbReference type="Proteomes" id="UP000317093"/>
    </source>
</evidence>
<evidence type="ECO:0000256" key="4">
    <source>
        <dbReference type="ARBA" id="ARBA00022692"/>
    </source>
</evidence>
<accession>A0A518B8H2</accession>
<gene>
    <name evidence="13" type="primary">htpX_3</name>
    <name evidence="13" type="ORF">Pan216_41570</name>
</gene>
<dbReference type="EMBL" id="CP036279">
    <property type="protein sequence ID" value="QDU63279.1"/>
    <property type="molecule type" value="Genomic_DNA"/>
</dbReference>
<feature type="transmembrane region" description="Helical" evidence="11">
    <location>
        <begin position="91"/>
        <end position="118"/>
    </location>
</feature>
<dbReference type="OrthoDB" id="9789270at2"/>
<dbReference type="GO" id="GO:0006508">
    <property type="term" value="P:proteolysis"/>
    <property type="evidence" value="ECO:0007669"/>
    <property type="project" value="UniProtKB-KW"/>
</dbReference>
<evidence type="ECO:0000256" key="11">
    <source>
        <dbReference type="SAM" id="Phobius"/>
    </source>
</evidence>
<keyword evidence="9" id="KW-0482">Metalloprotease</keyword>
<keyword evidence="5" id="KW-0479">Metal-binding</keyword>
<feature type="transmembrane region" description="Helical" evidence="11">
    <location>
        <begin position="301"/>
        <end position="328"/>
    </location>
</feature>
<comment type="cofactor">
    <cofactor evidence="1">
        <name>Zn(2+)</name>
        <dbReference type="ChEBI" id="CHEBI:29105"/>
    </cofactor>
</comment>
<evidence type="ECO:0000256" key="7">
    <source>
        <dbReference type="ARBA" id="ARBA00022833"/>
    </source>
</evidence>
<dbReference type="KEGG" id="knv:Pan216_41570"/>
<evidence type="ECO:0000256" key="9">
    <source>
        <dbReference type="ARBA" id="ARBA00023049"/>
    </source>
</evidence>
<feature type="domain" description="Peptidase M48" evidence="12">
    <location>
        <begin position="179"/>
        <end position="431"/>
    </location>
</feature>
<reference evidence="13 14" key="1">
    <citation type="submission" date="2019-02" db="EMBL/GenBank/DDBJ databases">
        <title>Deep-cultivation of Planctomycetes and their phenomic and genomic characterization uncovers novel biology.</title>
        <authorList>
            <person name="Wiegand S."/>
            <person name="Jogler M."/>
            <person name="Boedeker C."/>
            <person name="Pinto D."/>
            <person name="Vollmers J."/>
            <person name="Rivas-Marin E."/>
            <person name="Kohn T."/>
            <person name="Peeters S.H."/>
            <person name="Heuer A."/>
            <person name="Rast P."/>
            <person name="Oberbeckmann S."/>
            <person name="Bunk B."/>
            <person name="Jeske O."/>
            <person name="Meyerdierks A."/>
            <person name="Storesund J.E."/>
            <person name="Kallscheuer N."/>
            <person name="Luecker S."/>
            <person name="Lage O.M."/>
            <person name="Pohl T."/>
            <person name="Merkel B.J."/>
            <person name="Hornburger P."/>
            <person name="Mueller R.-W."/>
            <person name="Bruemmer F."/>
            <person name="Labrenz M."/>
            <person name="Spormann A.M."/>
            <person name="Op den Camp H."/>
            <person name="Overmann J."/>
            <person name="Amann R."/>
            <person name="Jetten M.S.M."/>
            <person name="Mascher T."/>
            <person name="Medema M.H."/>
            <person name="Devos D.P."/>
            <person name="Kaster A.-K."/>
            <person name="Ovreas L."/>
            <person name="Rohde M."/>
            <person name="Galperin M.Y."/>
            <person name="Jogler C."/>
        </authorList>
    </citation>
    <scope>NUCLEOTIDE SEQUENCE [LARGE SCALE GENOMIC DNA]</scope>
    <source>
        <strain evidence="13 14">Pan216</strain>
    </source>
</reference>
<evidence type="ECO:0000313" key="13">
    <source>
        <dbReference type="EMBL" id="QDU63279.1"/>
    </source>
</evidence>
<dbReference type="GO" id="GO:0004222">
    <property type="term" value="F:metalloendopeptidase activity"/>
    <property type="evidence" value="ECO:0007669"/>
    <property type="project" value="InterPro"/>
</dbReference>